<protein>
    <submittedName>
        <fullName evidence="4">ING domain-containing protein</fullName>
    </submittedName>
</protein>
<evidence type="ECO:0000313" key="3">
    <source>
        <dbReference type="Proteomes" id="UP000038045"/>
    </source>
</evidence>
<proteinExistence type="predicted"/>
<dbReference type="InterPro" id="IPR009053">
    <property type="entry name" value="Prefoldin"/>
</dbReference>
<accession>A0A0N4Z2G1</accession>
<name>A0A0N4Z2G1_PARTI</name>
<organism evidence="3 4">
    <name type="scientific">Parastrongyloides trichosuri</name>
    <name type="common">Possum-specific nematode worm</name>
    <dbReference type="NCBI Taxonomy" id="131310"/>
    <lineage>
        <taxon>Eukaryota</taxon>
        <taxon>Metazoa</taxon>
        <taxon>Ecdysozoa</taxon>
        <taxon>Nematoda</taxon>
        <taxon>Chromadorea</taxon>
        <taxon>Rhabditida</taxon>
        <taxon>Tylenchina</taxon>
        <taxon>Panagrolaimomorpha</taxon>
        <taxon>Strongyloidoidea</taxon>
        <taxon>Strongyloididae</taxon>
        <taxon>Parastrongyloides</taxon>
    </lineage>
</organism>
<keyword evidence="3" id="KW-1185">Reference proteome</keyword>
<evidence type="ECO:0000313" key="4">
    <source>
        <dbReference type="WBParaSite" id="PTRK_0000105600.1"/>
    </source>
</evidence>
<evidence type="ECO:0000256" key="2">
    <source>
        <dbReference type="SAM" id="Coils"/>
    </source>
</evidence>
<dbReference type="Proteomes" id="UP000038045">
    <property type="component" value="Unplaced"/>
</dbReference>
<dbReference type="SUPFAM" id="SSF46579">
    <property type="entry name" value="Prefoldin"/>
    <property type="match status" value="1"/>
</dbReference>
<dbReference type="Pfam" id="PF02996">
    <property type="entry name" value="Prefoldin"/>
    <property type="match status" value="1"/>
</dbReference>
<reference evidence="4" key="1">
    <citation type="submission" date="2017-02" db="UniProtKB">
        <authorList>
            <consortium name="WormBaseParasite"/>
        </authorList>
    </citation>
    <scope>IDENTIFICATION</scope>
</reference>
<keyword evidence="2" id="KW-0175">Coiled coil</keyword>
<dbReference type="AlphaFoldDB" id="A0A0N4Z2G1"/>
<feature type="coiled-coil region" evidence="2">
    <location>
        <begin position="94"/>
        <end position="121"/>
    </location>
</feature>
<dbReference type="STRING" id="131310.A0A0N4Z2G1"/>
<dbReference type="WBParaSite" id="PTRK_0000105600.1">
    <property type="protein sequence ID" value="PTRK_0000105600.1"/>
    <property type="gene ID" value="PTRK_0000105600"/>
</dbReference>
<dbReference type="InterPro" id="IPR004127">
    <property type="entry name" value="Prefoldin_subunit_alpha"/>
</dbReference>
<comment type="subunit">
    <text evidence="1">Heterohexamer of two PFD-alpha type and four PFD-beta type subunits.</text>
</comment>
<dbReference type="Gene3D" id="1.10.287.370">
    <property type="match status" value="1"/>
</dbReference>
<sequence>MEKFQKTYDAFSEDYITLSKLYERTALEMKEYQELSSTLKILTEFMEVSKDEDIKMQMNLNEYVYADAKIREKNKVVVKMIDDIYAELTYERAISFIESKMEILEKYLDDYKKEMAKIKAHMEIFMVLKYSQ</sequence>
<evidence type="ECO:0000256" key="1">
    <source>
        <dbReference type="ARBA" id="ARBA00011695"/>
    </source>
</evidence>